<evidence type="ECO:0000313" key="2">
    <source>
        <dbReference type="Proteomes" id="UP000315783"/>
    </source>
</evidence>
<protein>
    <submittedName>
        <fullName evidence="1">Uncharacterized protein</fullName>
    </submittedName>
</protein>
<organism evidence="1 2">
    <name type="scientific">Cordyceps javanica</name>
    <dbReference type="NCBI Taxonomy" id="43265"/>
    <lineage>
        <taxon>Eukaryota</taxon>
        <taxon>Fungi</taxon>
        <taxon>Dikarya</taxon>
        <taxon>Ascomycota</taxon>
        <taxon>Pezizomycotina</taxon>
        <taxon>Sordariomycetes</taxon>
        <taxon>Hypocreomycetidae</taxon>
        <taxon>Hypocreales</taxon>
        <taxon>Cordycipitaceae</taxon>
        <taxon>Cordyceps</taxon>
    </lineage>
</organism>
<gene>
    <name evidence="1" type="ORF">IF1G_04387</name>
</gene>
<comment type="caution">
    <text evidence="1">The sequence shown here is derived from an EMBL/GenBank/DDBJ whole genome shotgun (WGS) entry which is preliminary data.</text>
</comment>
<sequence>MENQPSESRAGNQESSQSLDLTSRLAELPHLLANGNKIKFPLDECTKHRLIALAHAWSPRNLDYVHAIHNDSAPSTLPQAETAPNGIQLLSEELFTSFKCLEADVPLNYCALWLSQILGPVDEATWKNWIPNEVLELANATPRAHCSDLLAQINARSKDPMLMIKEIAELTGFSLAHVLDLSHYGYNNGWMETVIKGRVDNAKEVAEDSIFMLFAELQTADTAAESEWYTDELRKRATIRLLQHFCGTADGNPAPVVLSGTMIGTKAKREPFLRKETALPNLERYFWLRYVDSGVLPAHVWAASTTENENGPVDLRLLAARNGLLANGLNDTVTDAIGTGLNFVLAAYANGYCCAGTFTGLVLRGGIVTGIQHERGTGDIQPLVANILANAIHLWGPRYASGRLLRTLGPVVAADSSSYVLDSSWPPQVDPEPELLVGYADVLRNYAGTLPEKNGAAAYYMLLEALQSESGRGEVERATRACVQCLASEAEQGLDPVAWGAISDLSIGRIINPNASLPLGTALLPIRGLYTEAYRRAESGTVST</sequence>
<evidence type="ECO:0000313" key="1">
    <source>
        <dbReference type="EMBL" id="TQV97147.1"/>
    </source>
</evidence>
<dbReference type="AlphaFoldDB" id="A0A545V613"/>
<keyword evidence="2" id="KW-1185">Reference proteome</keyword>
<name>A0A545V613_9HYPO</name>
<proteinExistence type="predicted"/>
<accession>A0A545V613</accession>
<dbReference type="EMBL" id="SPUK01000005">
    <property type="protein sequence ID" value="TQV97147.1"/>
    <property type="molecule type" value="Genomic_DNA"/>
</dbReference>
<reference evidence="1 2" key="1">
    <citation type="journal article" date="2019" name="Appl. Microbiol. Biotechnol.">
        <title>Genome sequence of Isaria javanica and comparative genome analysis insights into family S53 peptidase evolution in fungal entomopathogens.</title>
        <authorList>
            <person name="Lin R."/>
            <person name="Zhang X."/>
            <person name="Xin B."/>
            <person name="Zou M."/>
            <person name="Gao Y."/>
            <person name="Qin F."/>
            <person name="Hu Q."/>
            <person name="Xie B."/>
            <person name="Cheng X."/>
        </authorList>
    </citation>
    <scope>NUCLEOTIDE SEQUENCE [LARGE SCALE GENOMIC DNA]</scope>
    <source>
        <strain evidence="1 2">IJ1G</strain>
    </source>
</reference>
<dbReference type="Proteomes" id="UP000315783">
    <property type="component" value="Unassembled WGS sequence"/>
</dbReference>
<dbReference type="OrthoDB" id="10473193at2759"/>